<dbReference type="EMBL" id="CP014578">
    <property type="protein sequence ID" value="ANB72967.1"/>
    <property type="molecule type" value="Genomic_DNA"/>
</dbReference>
<reference evidence="1 2" key="1">
    <citation type="journal article" date="2016" name="Gene">
        <title>PacBio SMRT assembly of a complex multi-replicon genome reveals chlorocatechol degradative operon in a region of genome plasticity.</title>
        <authorList>
            <person name="Ricker N."/>
            <person name="Shen S.Y."/>
            <person name="Goordial J."/>
            <person name="Jin S."/>
            <person name="Fulthorpe R.R."/>
        </authorList>
    </citation>
    <scope>NUCLEOTIDE SEQUENCE [LARGE SCALE GENOMIC DNA]</scope>
    <source>
        <strain evidence="1 2">OLGA172</strain>
    </source>
</reference>
<dbReference type="AlphaFoldDB" id="A0A167VZL9"/>
<protein>
    <submittedName>
        <fullName evidence="1">Uncharacterized protein</fullName>
    </submittedName>
</protein>
<keyword evidence="2" id="KW-1185">Reference proteome</keyword>
<proteinExistence type="predicted"/>
<dbReference type="KEGG" id="buz:AYM40_11775"/>
<name>A0A167VZL9_9BURK</name>
<dbReference type="STRING" id="1804984.AYM40_11775"/>
<evidence type="ECO:0000313" key="1">
    <source>
        <dbReference type="EMBL" id="ANB72967.1"/>
    </source>
</evidence>
<organism evidence="1 2">
    <name type="scientific">Paraburkholderia phytofirmans OLGA172</name>
    <dbReference type="NCBI Taxonomy" id="1417228"/>
    <lineage>
        <taxon>Bacteria</taxon>
        <taxon>Pseudomonadati</taxon>
        <taxon>Pseudomonadota</taxon>
        <taxon>Betaproteobacteria</taxon>
        <taxon>Burkholderiales</taxon>
        <taxon>Burkholderiaceae</taxon>
        <taxon>Paraburkholderia</taxon>
    </lineage>
</organism>
<evidence type="ECO:0000313" key="2">
    <source>
        <dbReference type="Proteomes" id="UP000076852"/>
    </source>
</evidence>
<accession>A0A167VZL9</accession>
<dbReference type="Proteomes" id="UP000076852">
    <property type="component" value="Chromosome 1"/>
</dbReference>
<sequence>MVVSMLDAIDRFERRSGQITPAACRANAERFSAVVFRPAFMADGTRTIAASGSRLWGAAAERIEYGLAID</sequence>
<gene>
    <name evidence="1" type="ORF">AYM40_11775</name>
</gene>